<proteinExistence type="predicted"/>
<evidence type="ECO:0000313" key="1">
    <source>
        <dbReference type="EMBL" id="MCY1007061.1"/>
    </source>
</evidence>
<accession>A0A9X3IX38</accession>
<organism evidence="1 2">
    <name type="scientific">Nannocystis pusilla</name>
    <dbReference type="NCBI Taxonomy" id="889268"/>
    <lineage>
        <taxon>Bacteria</taxon>
        <taxon>Pseudomonadati</taxon>
        <taxon>Myxococcota</taxon>
        <taxon>Polyangia</taxon>
        <taxon>Nannocystales</taxon>
        <taxon>Nannocystaceae</taxon>
        <taxon>Nannocystis</taxon>
    </lineage>
</organism>
<comment type="caution">
    <text evidence="1">The sequence shown here is derived from an EMBL/GenBank/DDBJ whole genome shotgun (WGS) entry which is preliminary data.</text>
</comment>
<dbReference type="EMBL" id="JAPNKE010000002">
    <property type="protein sequence ID" value="MCY1007061.1"/>
    <property type="molecule type" value="Genomic_DNA"/>
</dbReference>
<name>A0A9X3IX38_9BACT</name>
<gene>
    <name evidence="1" type="ORF">OV079_16150</name>
</gene>
<dbReference type="AlphaFoldDB" id="A0A9X3IX38"/>
<evidence type="ECO:0000313" key="2">
    <source>
        <dbReference type="Proteomes" id="UP001150924"/>
    </source>
</evidence>
<dbReference type="RefSeq" id="WP_267769591.1">
    <property type="nucleotide sequence ID" value="NZ_JAPNKE010000002.1"/>
</dbReference>
<keyword evidence="2" id="KW-1185">Reference proteome</keyword>
<reference evidence="1" key="1">
    <citation type="submission" date="2022-11" db="EMBL/GenBank/DDBJ databases">
        <title>Minimal conservation of predation-associated metabolite biosynthetic gene clusters underscores biosynthetic potential of Myxococcota including descriptions for ten novel species: Archangium lansinium sp. nov., Myxococcus landrumus sp. nov., Nannocystis bai.</title>
        <authorList>
            <person name="Ahearne A."/>
            <person name="Stevens C."/>
            <person name="Phillips K."/>
        </authorList>
    </citation>
    <scope>NUCLEOTIDE SEQUENCE</scope>
    <source>
        <strain evidence="1">Na p29</strain>
    </source>
</reference>
<protein>
    <submittedName>
        <fullName evidence="1">Uncharacterized protein</fullName>
    </submittedName>
</protein>
<dbReference type="Proteomes" id="UP001150924">
    <property type="component" value="Unassembled WGS sequence"/>
</dbReference>
<sequence length="97" mass="10712">MPHDEQLLVLVLVEKPQSCGGDLDARDPIRTGLVGCQALDVRQQDLAVLEEREPRDLEDVQLGRCTTIRVSAPVSRGNKSSEPSRRARTLIVRAVIV</sequence>